<keyword evidence="5 7" id="KW-0030">Aminoacyl-tRNA synthetase</keyword>
<dbReference type="CDD" id="cd00778">
    <property type="entry name" value="ProRS_core_arch_euk"/>
    <property type="match status" value="1"/>
</dbReference>
<dbReference type="SUPFAM" id="SSF55681">
    <property type="entry name" value="Class II aaRS and biotin synthetases"/>
    <property type="match status" value="1"/>
</dbReference>
<dbReference type="Pfam" id="PF03129">
    <property type="entry name" value="HGTP_anticodon"/>
    <property type="match status" value="1"/>
</dbReference>
<dbReference type="PROSITE" id="PS50862">
    <property type="entry name" value="AA_TRNA_LIGASE_II"/>
    <property type="match status" value="1"/>
</dbReference>
<dbReference type="Proteomes" id="UP000176609">
    <property type="component" value="Unassembled WGS sequence"/>
</dbReference>
<dbReference type="InterPro" id="IPR002314">
    <property type="entry name" value="aa-tRNA-synt_IIb"/>
</dbReference>
<evidence type="ECO:0000256" key="5">
    <source>
        <dbReference type="ARBA" id="ARBA00023146"/>
    </source>
</evidence>
<evidence type="ECO:0000256" key="4">
    <source>
        <dbReference type="ARBA" id="ARBA00022917"/>
    </source>
</evidence>
<comment type="catalytic activity">
    <reaction evidence="6 7">
        <text>tRNA(Pro) + L-proline + ATP = L-prolyl-tRNA(Pro) + AMP + diphosphate</text>
        <dbReference type="Rhea" id="RHEA:14305"/>
        <dbReference type="Rhea" id="RHEA-COMP:9700"/>
        <dbReference type="Rhea" id="RHEA-COMP:9702"/>
        <dbReference type="ChEBI" id="CHEBI:30616"/>
        <dbReference type="ChEBI" id="CHEBI:33019"/>
        <dbReference type="ChEBI" id="CHEBI:60039"/>
        <dbReference type="ChEBI" id="CHEBI:78442"/>
        <dbReference type="ChEBI" id="CHEBI:78532"/>
        <dbReference type="ChEBI" id="CHEBI:456215"/>
        <dbReference type="EC" id="6.1.1.15"/>
    </reaction>
</comment>
<dbReference type="AlphaFoldDB" id="A0A1F6AQR1"/>
<dbReference type="InterPro" id="IPR016061">
    <property type="entry name" value="Pro-tRNA_ligase_II_C"/>
</dbReference>
<dbReference type="InterPro" id="IPR036621">
    <property type="entry name" value="Anticodon-bd_dom_sf"/>
</dbReference>
<evidence type="ECO:0000313" key="9">
    <source>
        <dbReference type="EMBL" id="OGG27036.1"/>
    </source>
</evidence>
<dbReference type="InterPro" id="IPR004499">
    <property type="entry name" value="Pro-tRNA-ligase_IIa_arc-type"/>
</dbReference>
<name>A0A1F6AQR1_9BACT</name>
<dbReference type="InterPro" id="IPR006195">
    <property type="entry name" value="aa-tRNA-synth_II"/>
</dbReference>
<gene>
    <name evidence="7" type="primary">proS</name>
    <name evidence="9" type="ORF">A2960_02730</name>
</gene>
<evidence type="ECO:0000256" key="3">
    <source>
        <dbReference type="ARBA" id="ARBA00022840"/>
    </source>
</evidence>
<dbReference type="InterPro" id="IPR002316">
    <property type="entry name" value="Pro-tRNA-ligase_IIa"/>
</dbReference>
<keyword evidence="1 7" id="KW-0436">Ligase</keyword>
<dbReference type="FunFam" id="3.30.930.10:FF:000037">
    <property type="entry name" value="Proline--tRNA ligase"/>
    <property type="match status" value="1"/>
</dbReference>
<keyword evidence="7" id="KW-0963">Cytoplasm</keyword>
<evidence type="ECO:0000256" key="7">
    <source>
        <dbReference type="HAMAP-Rule" id="MF_01571"/>
    </source>
</evidence>
<evidence type="ECO:0000259" key="8">
    <source>
        <dbReference type="PROSITE" id="PS50862"/>
    </source>
</evidence>
<comment type="subunit">
    <text evidence="7">Homodimer.</text>
</comment>
<feature type="domain" description="Aminoacyl-transfer RNA synthetases class-II family profile" evidence="8">
    <location>
        <begin position="42"/>
        <end position="284"/>
    </location>
</feature>
<protein>
    <recommendedName>
        <fullName evidence="7">Proline--tRNA ligase</fullName>
        <ecNumber evidence="7">6.1.1.15</ecNumber>
    </recommendedName>
    <alternativeName>
        <fullName evidence="7">Prolyl-tRNA synthetase</fullName>
        <shortName evidence="7">ProRS</shortName>
    </alternativeName>
</protein>
<dbReference type="SUPFAM" id="SSF52954">
    <property type="entry name" value="Class II aaRS ABD-related"/>
    <property type="match status" value="1"/>
</dbReference>
<reference evidence="9 10" key="1">
    <citation type="journal article" date="2016" name="Nat. Commun.">
        <title>Thousands of microbial genomes shed light on interconnected biogeochemical processes in an aquifer system.</title>
        <authorList>
            <person name="Anantharaman K."/>
            <person name="Brown C.T."/>
            <person name="Hug L.A."/>
            <person name="Sharon I."/>
            <person name="Castelle C.J."/>
            <person name="Probst A.J."/>
            <person name="Thomas B.C."/>
            <person name="Singh A."/>
            <person name="Wilkins M.J."/>
            <person name="Karaoz U."/>
            <person name="Brodie E.L."/>
            <person name="Williams K.H."/>
            <person name="Hubbard S.S."/>
            <person name="Banfield J.F."/>
        </authorList>
    </citation>
    <scope>NUCLEOTIDE SEQUENCE [LARGE SCALE GENOMIC DNA]</scope>
</reference>
<dbReference type="HAMAP" id="MF_01571">
    <property type="entry name" value="Pro_tRNA_synth_type3"/>
    <property type="match status" value="1"/>
</dbReference>
<evidence type="ECO:0000256" key="2">
    <source>
        <dbReference type="ARBA" id="ARBA00022741"/>
    </source>
</evidence>
<keyword evidence="4 7" id="KW-0648">Protein biosynthesis</keyword>
<evidence type="ECO:0000256" key="1">
    <source>
        <dbReference type="ARBA" id="ARBA00022598"/>
    </source>
</evidence>
<comment type="similarity">
    <text evidence="7">Belongs to the class-II aminoacyl-tRNA synthetase family. ProS type 3 subfamily.</text>
</comment>
<dbReference type="GO" id="GO:0017101">
    <property type="term" value="C:aminoacyl-tRNA synthetase multienzyme complex"/>
    <property type="evidence" value="ECO:0007669"/>
    <property type="project" value="TreeGrafter"/>
</dbReference>
<dbReference type="GO" id="GO:0005737">
    <property type="term" value="C:cytoplasm"/>
    <property type="evidence" value="ECO:0007669"/>
    <property type="project" value="UniProtKB-SubCell"/>
</dbReference>
<dbReference type="Gene3D" id="3.30.930.10">
    <property type="entry name" value="Bira Bifunctional Protein, Domain 2"/>
    <property type="match status" value="1"/>
</dbReference>
<comment type="domain">
    <text evidence="7">Consists of three domains: the N-terminal catalytic domain, the anticodon-binding domain and the C-terminal extension.</text>
</comment>
<dbReference type="GO" id="GO:0005524">
    <property type="term" value="F:ATP binding"/>
    <property type="evidence" value="ECO:0007669"/>
    <property type="project" value="UniProtKB-UniRule"/>
</dbReference>
<comment type="caution">
    <text evidence="9">The sequence shown here is derived from an EMBL/GenBank/DDBJ whole genome shotgun (WGS) entry which is preliminary data.</text>
</comment>
<evidence type="ECO:0000313" key="10">
    <source>
        <dbReference type="Proteomes" id="UP000176609"/>
    </source>
</evidence>
<dbReference type="InterPro" id="IPR017449">
    <property type="entry name" value="Pro-tRNA_synth_II"/>
</dbReference>
<dbReference type="GO" id="GO:0006433">
    <property type="term" value="P:prolyl-tRNA aminoacylation"/>
    <property type="evidence" value="ECO:0007669"/>
    <property type="project" value="UniProtKB-UniRule"/>
</dbReference>
<dbReference type="GO" id="GO:0004827">
    <property type="term" value="F:proline-tRNA ligase activity"/>
    <property type="evidence" value="ECO:0007669"/>
    <property type="project" value="UniProtKB-UniRule"/>
</dbReference>
<dbReference type="InterPro" id="IPR033721">
    <property type="entry name" value="ProRS_core_arch_euk"/>
</dbReference>
<dbReference type="NCBIfam" id="TIGR00408">
    <property type="entry name" value="proS_fam_I"/>
    <property type="match status" value="1"/>
</dbReference>
<dbReference type="SMART" id="SM00946">
    <property type="entry name" value="ProRS-C_1"/>
    <property type="match status" value="1"/>
</dbReference>
<dbReference type="InterPro" id="IPR045864">
    <property type="entry name" value="aa-tRNA-synth_II/BPL/LPL"/>
</dbReference>
<keyword evidence="3 7" id="KW-0067">ATP-binding</keyword>
<accession>A0A1F6AQR1</accession>
<dbReference type="FunFam" id="3.40.50.800:FF:000005">
    <property type="entry name" value="bifunctional glutamate/proline--tRNA ligase"/>
    <property type="match status" value="1"/>
</dbReference>
<dbReference type="Gene3D" id="3.40.50.800">
    <property type="entry name" value="Anticodon-binding domain"/>
    <property type="match status" value="1"/>
</dbReference>
<organism evidence="9 10">
    <name type="scientific">Candidatus Gottesmanbacteria bacterium RIFCSPLOWO2_01_FULL_39_12b</name>
    <dbReference type="NCBI Taxonomy" id="1798388"/>
    <lineage>
        <taxon>Bacteria</taxon>
        <taxon>Candidatus Gottesmaniibacteriota</taxon>
    </lineage>
</organism>
<proteinExistence type="inferred from homology"/>
<dbReference type="Gene3D" id="3.30.110.30">
    <property type="entry name" value="C-terminal domain of ProRS"/>
    <property type="match status" value="1"/>
</dbReference>
<sequence length="479" mass="55721">MTGFQKKQIVKKSVDSDRWYTDVILKSEMADYSPVKGCMIIRPNGYAVWEIIQNYLDKKFKEIGVQNAYFPLFIPNSFLKKEKEHVEGFSPQMAVVTIAGGEKLAEPLVVRPTSETIMYDSYSRWIESWRDLPLLLNIWNNVVRWEKRTYLFLRTTEFLWQEGHTAHATFEDADNFARKILEIYRVFDEELLAIPVVIGRKSQSEKFPGAAITYSLESLMPDGKVIQMGTSHHLGDNFARAFNIQYLDKKGERQYVWQTSWAETTRVIGALIMAHGDDQGLVLPPRIAPVQVIIIPISQNSAIARFCDQLKTELEEVGIRVKIDDREEKTVGWKFNEWELKGVPVRIEVGEKEIKSGELTVFRRDKNEKLNIKNENRHLPDKIIKLLDEIQKEMFLKQKKFTEENTHTVNSYEEFKKIMSTTRGFIKAMWCEDALCEKKIKDETKASTRVLPLETKDEKGKCIYCGKQAIHRWLFAQAY</sequence>
<dbReference type="PANTHER" id="PTHR43382">
    <property type="entry name" value="PROLYL-TRNA SYNTHETASE"/>
    <property type="match status" value="1"/>
</dbReference>
<dbReference type="EC" id="6.1.1.15" evidence="7"/>
<keyword evidence="2 7" id="KW-0547">Nucleotide-binding</keyword>
<dbReference type="Pfam" id="PF00587">
    <property type="entry name" value="tRNA-synt_2b"/>
    <property type="match status" value="1"/>
</dbReference>
<evidence type="ECO:0000256" key="6">
    <source>
        <dbReference type="ARBA" id="ARBA00047671"/>
    </source>
</evidence>
<dbReference type="EMBL" id="MFJR01000007">
    <property type="protein sequence ID" value="OGG27036.1"/>
    <property type="molecule type" value="Genomic_DNA"/>
</dbReference>
<dbReference type="InterPro" id="IPR004154">
    <property type="entry name" value="Anticodon-bd"/>
</dbReference>
<comment type="function">
    <text evidence="7">Catalyzes the attachment of proline to tRNA(Pro) in a two-step reaction: proline is first activated by ATP to form Pro-AMP and then transferred to the acceptor end of tRNA(Pro).</text>
</comment>
<dbReference type="SUPFAM" id="SSF64586">
    <property type="entry name" value="C-terminal domain of ProRS"/>
    <property type="match status" value="1"/>
</dbReference>
<dbReference type="CDD" id="cd00862">
    <property type="entry name" value="ProRS_anticodon_zinc"/>
    <property type="match status" value="1"/>
</dbReference>
<dbReference type="PRINTS" id="PR01046">
    <property type="entry name" value="TRNASYNTHPRO"/>
</dbReference>
<dbReference type="PANTHER" id="PTHR43382:SF2">
    <property type="entry name" value="BIFUNCTIONAL GLUTAMATE_PROLINE--TRNA LIGASE"/>
    <property type="match status" value="1"/>
</dbReference>
<comment type="subcellular location">
    <subcellularLocation>
        <location evidence="7">Cytoplasm</location>
    </subcellularLocation>
</comment>
<dbReference type="Pfam" id="PF09180">
    <property type="entry name" value="ProRS-C_1"/>
    <property type="match status" value="1"/>
</dbReference>